<evidence type="ECO:0000256" key="7">
    <source>
        <dbReference type="ARBA" id="ARBA00022842"/>
    </source>
</evidence>
<evidence type="ECO:0000256" key="2">
    <source>
        <dbReference type="ARBA" id="ARBA00008023"/>
    </source>
</evidence>
<keyword evidence="5" id="KW-0547">Nucleotide-binding</keyword>
<name>A0A160VDU1_9ZZZZ</name>
<comment type="catalytic activity">
    <reaction evidence="9">
        <text>dITP + H2O = dIMP + diphosphate + H(+)</text>
        <dbReference type="Rhea" id="RHEA:28342"/>
        <dbReference type="ChEBI" id="CHEBI:15377"/>
        <dbReference type="ChEBI" id="CHEBI:15378"/>
        <dbReference type="ChEBI" id="CHEBI:33019"/>
        <dbReference type="ChEBI" id="CHEBI:61194"/>
        <dbReference type="ChEBI" id="CHEBI:61382"/>
        <dbReference type="EC" id="3.6.1.66"/>
    </reaction>
</comment>
<evidence type="ECO:0000256" key="10">
    <source>
        <dbReference type="ARBA" id="ARBA00052017"/>
    </source>
</evidence>
<comment type="cofactor">
    <cofactor evidence="1">
        <name>Mg(2+)</name>
        <dbReference type="ChEBI" id="CHEBI:18420"/>
    </cofactor>
</comment>
<dbReference type="GO" id="GO:0009117">
    <property type="term" value="P:nucleotide metabolic process"/>
    <property type="evidence" value="ECO:0007669"/>
    <property type="project" value="UniProtKB-KW"/>
</dbReference>
<dbReference type="EC" id="3.6.1.66" evidence="11"/>
<comment type="subunit">
    <text evidence="3">Homodimer.</text>
</comment>
<reference evidence="17" key="1">
    <citation type="submission" date="2015-10" db="EMBL/GenBank/DDBJ databases">
        <authorList>
            <person name="Gilbert D.G."/>
        </authorList>
    </citation>
    <scope>NUCLEOTIDE SEQUENCE</scope>
</reference>
<dbReference type="Pfam" id="PF01725">
    <property type="entry name" value="Ham1p_like"/>
    <property type="match status" value="1"/>
</dbReference>
<dbReference type="AlphaFoldDB" id="A0A160VDU1"/>
<evidence type="ECO:0000256" key="13">
    <source>
        <dbReference type="ARBA" id="ARBA00075987"/>
    </source>
</evidence>
<evidence type="ECO:0000256" key="1">
    <source>
        <dbReference type="ARBA" id="ARBA00001946"/>
    </source>
</evidence>
<evidence type="ECO:0000256" key="8">
    <source>
        <dbReference type="ARBA" id="ARBA00023080"/>
    </source>
</evidence>
<dbReference type="Gene3D" id="3.90.950.10">
    <property type="match status" value="1"/>
</dbReference>
<accession>A0A160VDU1</accession>
<evidence type="ECO:0000256" key="3">
    <source>
        <dbReference type="ARBA" id="ARBA00011738"/>
    </source>
</evidence>
<dbReference type="GO" id="GO:0035870">
    <property type="term" value="F:dITP diphosphatase activity"/>
    <property type="evidence" value="ECO:0007669"/>
    <property type="project" value="UniProtKB-ARBA"/>
</dbReference>
<dbReference type="InterPro" id="IPR029001">
    <property type="entry name" value="ITPase-like_fam"/>
</dbReference>
<dbReference type="InterPro" id="IPR020922">
    <property type="entry name" value="dITP/XTP_pyrophosphatase"/>
</dbReference>
<evidence type="ECO:0000256" key="4">
    <source>
        <dbReference type="ARBA" id="ARBA00022723"/>
    </source>
</evidence>
<evidence type="ECO:0000256" key="11">
    <source>
        <dbReference type="ARBA" id="ARBA00066468"/>
    </source>
</evidence>
<dbReference type="InterPro" id="IPR002637">
    <property type="entry name" value="RdgB/HAM1"/>
</dbReference>
<evidence type="ECO:0000256" key="9">
    <source>
        <dbReference type="ARBA" id="ARBA00051875"/>
    </source>
</evidence>
<comment type="similarity">
    <text evidence="2">Belongs to the HAM1 NTPase family.</text>
</comment>
<dbReference type="NCBIfam" id="TIGR00042">
    <property type="entry name" value="RdgB/HAM1 family non-canonical purine NTP pyrophosphatase"/>
    <property type="match status" value="1"/>
</dbReference>
<comment type="catalytic activity">
    <reaction evidence="10">
        <text>XTP + H2O = XMP + diphosphate + H(+)</text>
        <dbReference type="Rhea" id="RHEA:28610"/>
        <dbReference type="ChEBI" id="CHEBI:15377"/>
        <dbReference type="ChEBI" id="CHEBI:15378"/>
        <dbReference type="ChEBI" id="CHEBI:33019"/>
        <dbReference type="ChEBI" id="CHEBI:57464"/>
        <dbReference type="ChEBI" id="CHEBI:61314"/>
        <dbReference type="EC" id="3.6.1.66"/>
    </reaction>
</comment>
<sequence length="187" mass="20778">MSSILAHLPVTLLTLDDFPQIGEIPETGETLKENAFIKAETVHQKTGLPALADDTGLEVDALDGAPGVHSSRYDGETATFEDNCRKMMQEMDGIPAEERTARFHTVIAFVSDSGNEWTEGMVEGRILEKKQGDGGFGYDPLFYYPPLKKTFAELNSEQKNNISHRGKALRNFCQILEKRILTNNSQT</sequence>
<keyword evidence="4" id="KW-0479">Metal-binding</keyword>
<dbReference type="GO" id="GO:0000166">
    <property type="term" value="F:nucleotide binding"/>
    <property type="evidence" value="ECO:0007669"/>
    <property type="project" value="UniProtKB-KW"/>
</dbReference>
<dbReference type="PANTHER" id="PTHR11067">
    <property type="entry name" value="INOSINE TRIPHOSPHATE PYROPHOSPHATASE/HAM1 PROTEIN"/>
    <property type="match status" value="1"/>
</dbReference>
<proteinExistence type="inferred from homology"/>
<keyword evidence="7" id="KW-0460">Magnesium</keyword>
<evidence type="ECO:0000256" key="14">
    <source>
        <dbReference type="ARBA" id="ARBA00078805"/>
    </source>
</evidence>
<dbReference type="GO" id="GO:0009146">
    <property type="term" value="P:purine nucleoside triphosphate catabolic process"/>
    <property type="evidence" value="ECO:0007669"/>
    <property type="project" value="UniProtKB-ARBA"/>
</dbReference>
<gene>
    <name evidence="17" type="ORF">MGWOODY_Mmi2145</name>
</gene>
<dbReference type="CDD" id="cd00515">
    <property type="entry name" value="HAM1"/>
    <property type="match status" value="1"/>
</dbReference>
<dbReference type="GO" id="GO:0036222">
    <property type="term" value="F:XTP diphosphatase activity"/>
    <property type="evidence" value="ECO:0007669"/>
    <property type="project" value="UniProtKB-ARBA"/>
</dbReference>
<dbReference type="GO" id="GO:0005829">
    <property type="term" value="C:cytosol"/>
    <property type="evidence" value="ECO:0007669"/>
    <property type="project" value="TreeGrafter"/>
</dbReference>
<organism evidence="17">
    <name type="scientific">hydrothermal vent metagenome</name>
    <dbReference type="NCBI Taxonomy" id="652676"/>
    <lineage>
        <taxon>unclassified sequences</taxon>
        <taxon>metagenomes</taxon>
        <taxon>ecological metagenomes</taxon>
    </lineage>
</organism>
<dbReference type="FunFam" id="3.90.950.10:FF:000001">
    <property type="entry name" value="dITP/XTP pyrophosphatase"/>
    <property type="match status" value="1"/>
</dbReference>
<dbReference type="GO" id="GO:0017111">
    <property type="term" value="F:ribonucleoside triphosphate phosphatase activity"/>
    <property type="evidence" value="ECO:0007669"/>
    <property type="project" value="InterPro"/>
</dbReference>
<dbReference type="EMBL" id="FAXC01000045">
    <property type="protein sequence ID" value="CUV08352.1"/>
    <property type="molecule type" value="Genomic_DNA"/>
</dbReference>
<evidence type="ECO:0000256" key="5">
    <source>
        <dbReference type="ARBA" id="ARBA00022741"/>
    </source>
</evidence>
<dbReference type="GO" id="GO:0046872">
    <property type="term" value="F:metal ion binding"/>
    <property type="evidence" value="ECO:0007669"/>
    <property type="project" value="UniProtKB-KW"/>
</dbReference>
<evidence type="ECO:0000256" key="16">
    <source>
        <dbReference type="ARBA" id="ARBA00083635"/>
    </source>
</evidence>
<evidence type="ECO:0000256" key="6">
    <source>
        <dbReference type="ARBA" id="ARBA00022801"/>
    </source>
</evidence>
<dbReference type="HAMAP" id="MF_01405">
    <property type="entry name" value="Non_canon_purine_NTPase"/>
    <property type="match status" value="1"/>
</dbReference>
<dbReference type="GO" id="GO:0036220">
    <property type="term" value="F:ITP diphosphatase activity"/>
    <property type="evidence" value="ECO:0007669"/>
    <property type="project" value="UniProtKB-EC"/>
</dbReference>
<keyword evidence="8" id="KW-0546">Nucleotide metabolism</keyword>
<keyword evidence="6 17" id="KW-0378">Hydrolase</keyword>
<evidence type="ECO:0000313" key="17">
    <source>
        <dbReference type="EMBL" id="CUV08352.1"/>
    </source>
</evidence>
<evidence type="ECO:0000256" key="12">
    <source>
        <dbReference type="ARBA" id="ARBA00071289"/>
    </source>
</evidence>
<dbReference type="SUPFAM" id="SSF52972">
    <property type="entry name" value="ITPase-like"/>
    <property type="match status" value="1"/>
</dbReference>
<dbReference type="PANTHER" id="PTHR11067:SF9">
    <property type="entry name" value="INOSINE TRIPHOSPHATE PYROPHOSPHATASE"/>
    <property type="match status" value="1"/>
</dbReference>
<evidence type="ECO:0000256" key="15">
    <source>
        <dbReference type="ARBA" id="ARBA00083186"/>
    </source>
</evidence>
<protein>
    <recommendedName>
        <fullName evidence="12">dITP/XTP pyrophosphatase</fullName>
        <ecNumber evidence="11">3.6.1.66</ecNumber>
    </recommendedName>
    <alternativeName>
        <fullName evidence="13">Non-canonical purine NTP pyrophosphatase</fullName>
    </alternativeName>
    <alternativeName>
        <fullName evidence="14">Non-standard purine NTP pyrophosphatase</fullName>
    </alternativeName>
    <alternativeName>
        <fullName evidence="16">Nucleoside-triphosphate diphosphatase</fullName>
    </alternativeName>
    <alternativeName>
        <fullName evidence="15">Nucleoside-triphosphate pyrophosphatase</fullName>
    </alternativeName>
</protein>